<dbReference type="EMBL" id="MKIR01000024">
    <property type="protein sequence ID" value="OFI48537.1"/>
    <property type="molecule type" value="Genomic_DNA"/>
</dbReference>
<comment type="caution">
    <text evidence="2">The sequence shown here is derived from an EMBL/GenBank/DDBJ whole genome shotgun (WGS) entry which is preliminary data.</text>
</comment>
<dbReference type="Pfam" id="PF22677">
    <property type="entry name" value="Ble-like_N"/>
    <property type="match status" value="1"/>
</dbReference>
<name>A0A1E8GK23_9LACT</name>
<dbReference type="Proteomes" id="UP000178622">
    <property type="component" value="Unassembled WGS sequence"/>
</dbReference>
<evidence type="ECO:0000313" key="2">
    <source>
        <dbReference type="EMBL" id="OFI48537.1"/>
    </source>
</evidence>
<dbReference type="InterPro" id="IPR029068">
    <property type="entry name" value="Glyas_Bleomycin-R_OHBP_Dase"/>
</dbReference>
<dbReference type="InterPro" id="IPR053863">
    <property type="entry name" value="Glyoxy/Ble-like_N"/>
</dbReference>
<dbReference type="OrthoDB" id="9798430at2"/>
<dbReference type="PANTHER" id="PTHR36503">
    <property type="entry name" value="BLR2520 PROTEIN"/>
    <property type="match status" value="1"/>
</dbReference>
<gene>
    <name evidence="2" type="ORF">BG261_06470</name>
</gene>
<sequence length="132" mass="15044">MATMVFVNFPVKDLAASTEFYKKLGFILNEEFSNDQASAMVWDENFYIMLLRHEFYQAFIEERTIADNHATSGALIAFSMNSAEEVKEFGRIAEENGGNVYRIDHGIAEDVMFGLEVQDLDGNNLEPNWMAQ</sequence>
<proteinExistence type="predicted"/>
<organism evidence="2 3">
    <name type="scientific">Floricoccus tropicus</name>
    <dbReference type="NCBI Taxonomy" id="1859473"/>
    <lineage>
        <taxon>Bacteria</taxon>
        <taxon>Bacillati</taxon>
        <taxon>Bacillota</taxon>
        <taxon>Bacilli</taxon>
        <taxon>Lactobacillales</taxon>
        <taxon>Streptococcaceae</taxon>
        <taxon>Floricoccus</taxon>
    </lineage>
</organism>
<evidence type="ECO:0000259" key="1">
    <source>
        <dbReference type="Pfam" id="PF22677"/>
    </source>
</evidence>
<dbReference type="AlphaFoldDB" id="A0A1E8GK23"/>
<dbReference type="Gene3D" id="3.10.180.10">
    <property type="entry name" value="2,3-Dihydroxybiphenyl 1,2-Dioxygenase, domain 1"/>
    <property type="match status" value="1"/>
</dbReference>
<evidence type="ECO:0000313" key="3">
    <source>
        <dbReference type="Proteomes" id="UP000178622"/>
    </source>
</evidence>
<keyword evidence="3" id="KW-1185">Reference proteome</keyword>
<accession>A0A1E8GK23</accession>
<reference evidence="3" key="1">
    <citation type="submission" date="2016-09" db="EMBL/GenBank/DDBJ databases">
        <title>Draft genome sequence of a novel species of the family Streptococcaceae isolated from flowers.</title>
        <authorList>
            <person name="Chuah L.-O."/>
            <person name="Yap K.-P."/>
            <person name="Thong K.L."/>
            <person name="Liong M.T."/>
            <person name="Ahmad R."/>
            <person name="Rusul G."/>
        </authorList>
    </citation>
    <scope>NUCLEOTIDE SEQUENCE [LARGE SCALE GENOMIC DNA]</scope>
    <source>
        <strain evidence="3">DF1</strain>
    </source>
</reference>
<protein>
    <submittedName>
        <fullName evidence="2">Glyoxalase</fullName>
    </submittedName>
</protein>
<feature type="domain" description="Glyoxalase/Bleomycin resistance-like N-terminal" evidence="1">
    <location>
        <begin position="4"/>
        <end position="32"/>
    </location>
</feature>
<dbReference type="SUPFAM" id="SSF54593">
    <property type="entry name" value="Glyoxalase/Bleomycin resistance protein/Dihydroxybiphenyl dioxygenase"/>
    <property type="match status" value="1"/>
</dbReference>
<dbReference type="RefSeq" id="WP_070792932.1">
    <property type="nucleotide sequence ID" value="NZ_MKIR01000024.1"/>
</dbReference>
<dbReference type="PANTHER" id="PTHR36503:SF2">
    <property type="entry name" value="BLR2408 PROTEIN"/>
    <property type="match status" value="1"/>
</dbReference>
<dbReference type="STRING" id="1859473.BG261_06470"/>